<reference evidence="2" key="2">
    <citation type="submission" date="2022-01" db="EMBL/GenBank/DDBJ databases">
        <authorList>
            <person name="Yamashiro T."/>
            <person name="Shiraishi A."/>
            <person name="Satake H."/>
            <person name="Nakayama K."/>
        </authorList>
    </citation>
    <scope>NUCLEOTIDE SEQUENCE</scope>
</reference>
<protein>
    <submittedName>
        <fullName evidence="2">Uncharacterized protein</fullName>
    </submittedName>
</protein>
<feature type="compositionally biased region" description="Basic and acidic residues" evidence="1">
    <location>
        <begin position="199"/>
        <end position="213"/>
    </location>
</feature>
<gene>
    <name evidence="2" type="ORF">Tco_0655023</name>
</gene>
<proteinExistence type="predicted"/>
<organism evidence="2 3">
    <name type="scientific">Tanacetum coccineum</name>
    <dbReference type="NCBI Taxonomy" id="301880"/>
    <lineage>
        <taxon>Eukaryota</taxon>
        <taxon>Viridiplantae</taxon>
        <taxon>Streptophyta</taxon>
        <taxon>Embryophyta</taxon>
        <taxon>Tracheophyta</taxon>
        <taxon>Spermatophyta</taxon>
        <taxon>Magnoliopsida</taxon>
        <taxon>eudicotyledons</taxon>
        <taxon>Gunneridae</taxon>
        <taxon>Pentapetalae</taxon>
        <taxon>asterids</taxon>
        <taxon>campanulids</taxon>
        <taxon>Asterales</taxon>
        <taxon>Asteraceae</taxon>
        <taxon>Asteroideae</taxon>
        <taxon>Anthemideae</taxon>
        <taxon>Anthemidinae</taxon>
        <taxon>Tanacetum</taxon>
    </lineage>
</organism>
<evidence type="ECO:0000313" key="3">
    <source>
        <dbReference type="Proteomes" id="UP001151760"/>
    </source>
</evidence>
<dbReference type="Proteomes" id="UP001151760">
    <property type="component" value="Unassembled WGS sequence"/>
</dbReference>
<name>A0ABQ4X4W4_9ASTR</name>
<evidence type="ECO:0000313" key="2">
    <source>
        <dbReference type="EMBL" id="GJS60239.1"/>
    </source>
</evidence>
<reference evidence="2" key="1">
    <citation type="journal article" date="2022" name="Int. J. Mol. Sci.">
        <title>Draft Genome of Tanacetum Coccineum: Genomic Comparison of Closely Related Tanacetum-Family Plants.</title>
        <authorList>
            <person name="Yamashiro T."/>
            <person name="Shiraishi A."/>
            <person name="Nakayama K."/>
            <person name="Satake H."/>
        </authorList>
    </citation>
    <scope>NUCLEOTIDE SEQUENCE</scope>
</reference>
<accession>A0ABQ4X4W4</accession>
<dbReference type="EMBL" id="BQNB010009208">
    <property type="protein sequence ID" value="GJS60239.1"/>
    <property type="molecule type" value="Genomic_DNA"/>
</dbReference>
<comment type="caution">
    <text evidence="2">The sequence shown here is derived from an EMBL/GenBank/DDBJ whole genome shotgun (WGS) entry which is preliminary data.</text>
</comment>
<sequence length="250" mass="28222">MFKQVKLKGSSTDSIPPLAYENNFGYGRTHYYQSLLLGEEYKGGGRGIRHLLKLENKVMYSKGKEDEVEDEGEVTSVLTEPRDSITRPTRRYHTSPNDGITTFHDGALENHLLSVSMSTHLGKRDCVERIPACGSHTTPAHQESCNTLIQHMEYVKKSTDKRALHKRDYNSRVNDRQMHITEEKVDTSKALDASLVDTESSRTKSKKLETSNRLGNDAHVDDVNINAIYDEEPMVEVQLTADNHVFATGQ</sequence>
<evidence type="ECO:0000256" key="1">
    <source>
        <dbReference type="SAM" id="MobiDB-lite"/>
    </source>
</evidence>
<feature type="region of interest" description="Disordered" evidence="1">
    <location>
        <begin position="193"/>
        <end position="213"/>
    </location>
</feature>
<keyword evidence="3" id="KW-1185">Reference proteome</keyword>